<name>A0A7X3MJM3_9FIRM</name>
<dbReference type="EMBL" id="WUQX01000001">
    <property type="protein sequence ID" value="MXP77640.1"/>
    <property type="molecule type" value="Genomic_DNA"/>
</dbReference>
<comment type="caution">
    <text evidence="1">The sequence shown here is derived from an EMBL/GenBank/DDBJ whole genome shotgun (WGS) entry which is preliminary data.</text>
</comment>
<evidence type="ECO:0000313" key="1">
    <source>
        <dbReference type="EMBL" id="MXP77640.1"/>
    </source>
</evidence>
<reference evidence="1 2" key="1">
    <citation type="submission" date="2019-12" db="EMBL/GenBank/DDBJ databases">
        <title>Sporaefaciens musculi gen. nov., sp. nov., a novel bacterium isolated from the caecum of an obese mouse.</title>
        <authorList>
            <person name="Rasmussen T.S."/>
            <person name="Streidl T."/>
            <person name="Hitch T.C.A."/>
            <person name="Wortmann E."/>
            <person name="Deptula P."/>
            <person name="Hansen M."/>
            <person name="Nielsen D.S."/>
            <person name="Clavel T."/>
            <person name="Vogensen F.K."/>
        </authorList>
    </citation>
    <scope>NUCLEOTIDE SEQUENCE [LARGE SCALE GENOMIC DNA]</scope>
    <source>
        <strain evidence="1 2">WCA-9-b2</strain>
    </source>
</reference>
<proteinExistence type="predicted"/>
<dbReference type="SUPFAM" id="SSF53335">
    <property type="entry name" value="S-adenosyl-L-methionine-dependent methyltransferases"/>
    <property type="match status" value="1"/>
</dbReference>
<dbReference type="AlphaFoldDB" id="A0A7X3MJM3"/>
<sequence length="431" mass="49209">MDKMHYEEMVRNLDNLEKEALLKDKAIYLFGHCNATEALIDLLIERDYKIHGILDNNISKHGTSYRNIPILPPDTVLEANTEHTIVFIAARAYSSMAKQLKTLGFTGRIEKLVDYNSYAEYSLSEETIRRKGQRIERGLALKQKLERKYPEHFKILCPFSALGDVFFAMSYLPHFLKKRSIERYVVCVIGNACAEAVSLFDGVLAEKYDQKDMDELVQACLYTQDSHFFIAHQDRPYVVNLHKALYVKCIPLEKIYCCGVFGLLEDTRPIMPTGMKAYPKLCDINKGGAVVFSPYAKSVTTLSKDFWDKVVQDYKRKGYQCLTNVAGDEQPLDGTEAISPQISELQSVAEYAGTFIGIRSGLCDILKYARCEKTALYPDYNYCDTKWKAIDMYAIEGWNNLVVGDEYLERLRTGDTVCIHPDGETLQNIRE</sequence>
<evidence type="ECO:0000313" key="2">
    <source>
        <dbReference type="Proteomes" id="UP000460412"/>
    </source>
</evidence>
<gene>
    <name evidence="1" type="ORF">GN277_20485</name>
</gene>
<dbReference type="Proteomes" id="UP000460412">
    <property type="component" value="Unassembled WGS sequence"/>
</dbReference>
<accession>A0A7X3MJM3</accession>
<organism evidence="1 2">
    <name type="scientific">Sporofaciens musculi</name>
    <dbReference type="NCBI Taxonomy" id="2681861"/>
    <lineage>
        <taxon>Bacteria</taxon>
        <taxon>Bacillati</taxon>
        <taxon>Bacillota</taxon>
        <taxon>Clostridia</taxon>
        <taxon>Lachnospirales</taxon>
        <taxon>Lachnospiraceae</taxon>
        <taxon>Sporofaciens</taxon>
    </lineage>
</organism>
<protein>
    <submittedName>
        <fullName evidence="1">Uncharacterized protein</fullName>
    </submittedName>
</protein>
<dbReference type="InterPro" id="IPR029063">
    <property type="entry name" value="SAM-dependent_MTases_sf"/>
</dbReference>
<keyword evidence="2" id="KW-1185">Reference proteome</keyword>
<dbReference type="Gene3D" id="3.40.50.720">
    <property type="entry name" value="NAD(P)-binding Rossmann-like Domain"/>
    <property type="match status" value="1"/>
</dbReference>
<dbReference type="RefSeq" id="WP_159753110.1">
    <property type="nucleotide sequence ID" value="NZ_WUQX01000001.1"/>
</dbReference>